<proteinExistence type="predicted"/>
<reference evidence="1 2" key="1">
    <citation type="journal article" date="2016" name="Genome Biol. Evol.">
        <title>Gene Family Evolution Reflects Adaptation to Soil Environmental Stressors in the Genome of the Collembolan Orchesella cincta.</title>
        <authorList>
            <person name="Faddeeva-Vakhrusheva A."/>
            <person name="Derks M.F."/>
            <person name="Anvar S.Y."/>
            <person name="Agamennone V."/>
            <person name="Suring W."/>
            <person name="Smit S."/>
            <person name="van Straalen N.M."/>
            <person name="Roelofs D."/>
        </authorList>
    </citation>
    <scope>NUCLEOTIDE SEQUENCE [LARGE SCALE GENOMIC DNA]</scope>
    <source>
        <tissue evidence="1">Mixed pool</tissue>
    </source>
</reference>
<accession>A0A1D2MXL5</accession>
<keyword evidence="2" id="KW-1185">Reference proteome</keyword>
<organism evidence="1 2">
    <name type="scientific">Orchesella cincta</name>
    <name type="common">Springtail</name>
    <name type="synonym">Podura cincta</name>
    <dbReference type="NCBI Taxonomy" id="48709"/>
    <lineage>
        <taxon>Eukaryota</taxon>
        <taxon>Metazoa</taxon>
        <taxon>Ecdysozoa</taxon>
        <taxon>Arthropoda</taxon>
        <taxon>Hexapoda</taxon>
        <taxon>Collembola</taxon>
        <taxon>Entomobryomorpha</taxon>
        <taxon>Entomobryoidea</taxon>
        <taxon>Orchesellidae</taxon>
        <taxon>Orchesellinae</taxon>
        <taxon>Orchesella</taxon>
    </lineage>
</organism>
<gene>
    <name evidence="1" type="ORF">Ocin01_08997</name>
</gene>
<evidence type="ECO:0000313" key="1">
    <source>
        <dbReference type="EMBL" id="ODM97681.1"/>
    </source>
</evidence>
<dbReference type="Proteomes" id="UP000094527">
    <property type="component" value="Unassembled WGS sequence"/>
</dbReference>
<sequence length="83" mass="9724">MNWNLLHYAKIWSMNRSVVCQTSKYIIHHGEHIQHCKNDLDRKNHLPIRRARNKSAPVSHKNVPTNLDDDSGKLDIEIIETDI</sequence>
<protein>
    <submittedName>
        <fullName evidence="1">Uncharacterized protein</fullName>
    </submittedName>
</protein>
<dbReference type="EMBL" id="LJIJ01000420">
    <property type="protein sequence ID" value="ODM97681.1"/>
    <property type="molecule type" value="Genomic_DNA"/>
</dbReference>
<name>A0A1D2MXL5_ORCCI</name>
<comment type="caution">
    <text evidence="1">The sequence shown here is derived from an EMBL/GenBank/DDBJ whole genome shotgun (WGS) entry which is preliminary data.</text>
</comment>
<dbReference type="AlphaFoldDB" id="A0A1D2MXL5"/>
<evidence type="ECO:0000313" key="2">
    <source>
        <dbReference type="Proteomes" id="UP000094527"/>
    </source>
</evidence>